<gene>
    <name evidence="4" type="ORF">ACFQ35_05270</name>
</gene>
<proteinExistence type="predicted"/>
<dbReference type="PROSITE" id="PS01124">
    <property type="entry name" value="HTH_ARAC_FAMILY_2"/>
    <property type="match status" value="1"/>
</dbReference>
<evidence type="ECO:0000256" key="2">
    <source>
        <dbReference type="ARBA" id="ARBA00023163"/>
    </source>
</evidence>
<dbReference type="InterPro" id="IPR053142">
    <property type="entry name" value="PchR_regulatory_protein"/>
</dbReference>
<organism evidence="4 5">
    <name type="scientific">Pseudochrobactrum kiredjianiae</name>
    <dbReference type="NCBI Taxonomy" id="386305"/>
    <lineage>
        <taxon>Bacteria</taxon>
        <taxon>Pseudomonadati</taxon>
        <taxon>Pseudomonadota</taxon>
        <taxon>Alphaproteobacteria</taxon>
        <taxon>Hyphomicrobiales</taxon>
        <taxon>Brucellaceae</taxon>
        <taxon>Pseudochrobactrum</taxon>
    </lineage>
</organism>
<dbReference type="Gene3D" id="1.10.10.60">
    <property type="entry name" value="Homeodomain-like"/>
    <property type="match status" value="2"/>
</dbReference>
<dbReference type="Proteomes" id="UP001597263">
    <property type="component" value="Unassembled WGS sequence"/>
</dbReference>
<reference evidence="5" key="1">
    <citation type="journal article" date="2019" name="Int. J. Syst. Evol. Microbiol.">
        <title>The Global Catalogue of Microorganisms (GCM) 10K type strain sequencing project: providing services to taxonomists for standard genome sequencing and annotation.</title>
        <authorList>
            <consortium name="The Broad Institute Genomics Platform"/>
            <consortium name="The Broad Institute Genome Sequencing Center for Infectious Disease"/>
            <person name="Wu L."/>
            <person name="Ma J."/>
        </authorList>
    </citation>
    <scope>NUCLEOTIDE SEQUENCE [LARGE SCALE GENOMIC DNA]</scope>
    <source>
        <strain evidence="5">CCUG 49584</strain>
    </source>
</reference>
<dbReference type="InterPro" id="IPR009057">
    <property type="entry name" value="Homeodomain-like_sf"/>
</dbReference>
<evidence type="ECO:0000259" key="3">
    <source>
        <dbReference type="PROSITE" id="PS01124"/>
    </source>
</evidence>
<dbReference type="PANTHER" id="PTHR47893">
    <property type="entry name" value="REGULATORY PROTEIN PCHR"/>
    <property type="match status" value="1"/>
</dbReference>
<keyword evidence="5" id="KW-1185">Reference proteome</keyword>
<keyword evidence="2" id="KW-0804">Transcription</keyword>
<protein>
    <submittedName>
        <fullName evidence="4">Helix-turn-helix domain-containing protein</fullName>
    </submittedName>
</protein>
<dbReference type="SUPFAM" id="SSF46689">
    <property type="entry name" value="Homeodomain-like"/>
    <property type="match status" value="2"/>
</dbReference>
<dbReference type="SMART" id="SM00342">
    <property type="entry name" value="HTH_ARAC"/>
    <property type="match status" value="1"/>
</dbReference>
<dbReference type="RefSeq" id="WP_289388870.1">
    <property type="nucleotide sequence ID" value="NZ_JAUCBM010000022.1"/>
</dbReference>
<dbReference type="Pfam" id="PF12833">
    <property type="entry name" value="HTH_18"/>
    <property type="match status" value="1"/>
</dbReference>
<dbReference type="EMBL" id="JBHTMA010000029">
    <property type="protein sequence ID" value="MFD1226561.1"/>
    <property type="molecule type" value="Genomic_DNA"/>
</dbReference>
<evidence type="ECO:0000313" key="5">
    <source>
        <dbReference type="Proteomes" id="UP001597263"/>
    </source>
</evidence>
<dbReference type="PANTHER" id="PTHR47893:SF1">
    <property type="entry name" value="REGULATORY PROTEIN PCHR"/>
    <property type="match status" value="1"/>
</dbReference>
<sequence length="343" mass="38526">MRSSSGHISASVSADKHLRVKDFLRNEHVVLDSPEDDLGMDDTLLKGSFLHQELRSGLTLHVSDVTEERAFTATSLIHEGLSCIFFLDGQIDLSIGDRKFGFRSDKKSAITGAAIMCTSDESFRRASQGHQHLCHLVVSATPEWLHLDAMEDLSNQQSAKRLFKDNLTDHRWVLTPRMIELIKQILAPSSLRPELRNLYLEGRAVEIVTETISAVMQAGQNIANSTIPSRYDTLRLQRAKDLIESHLTEPLSVERIAREAGMSASGLQRLFRITEGHSVFEYVRGLRLERAFSMLKSGEAGIQEACIIAGYTNPANFATAFRRQFGITPRDACNRQYFNKQNH</sequence>
<comment type="caution">
    <text evidence="4">The sequence shown here is derived from an EMBL/GenBank/DDBJ whole genome shotgun (WGS) entry which is preliminary data.</text>
</comment>
<dbReference type="InterPro" id="IPR018060">
    <property type="entry name" value="HTH_AraC"/>
</dbReference>
<feature type="domain" description="HTH araC/xylS-type" evidence="3">
    <location>
        <begin position="237"/>
        <end position="335"/>
    </location>
</feature>
<name>A0ABW3V3C8_9HYPH</name>
<evidence type="ECO:0000313" key="4">
    <source>
        <dbReference type="EMBL" id="MFD1226561.1"/>
    </source>
</evidence>
<accession>A0ABW3V3C8</accession>
<evidence type="ECO:0000256" key="1">
    <source>
        <dbReference type="ARBA" id="ARBA00023015"/>
    </source>
</evidence>
<keyword evidence="1" id="KW-0805">Transcription regulation</keyword>